<keyword evidence="7" id="KW-1185">Reference proteome</keyword>
<evidence type="ECO:0000256" key="2">
    <source>
        <dbReference type="ARBA" id="ARBA00022723"/>
    </source>
</evidence>
<dbReference type="RefSeq" id="WP_219798505.1">
    <property type="nucleotide sequence ID" value="NZ_CP080095.1"/>
</dbReference>
<organism evidence="6 7">
    <name type="scientific">Paraburkholderia edwinii</name>
    <dbReference type="NCBI Taxonomy" id="2861782"/>
    <lineage>
        <taxon>Bacteria</taxon>
        <taxon>Pseudomonadati</taxon>
        <taxon>Pseudomonadota</taxon>
        <taxon>Betaproteobacteria</taxon>
        <taxon>Burkholderiales</taxon>
        <taxon>Burkholderiaceae</taxon>
        <taxon>Paraburkholderia</taxon>
    </lineage>
</organism>
<evidence type="ECO:0000256" key="4">
    <source>
        <dbReference type="ARBA" id="ARBA00023239"/>
    </source>
</evidence>
<dbReference type="Pfam" id="PF04828">
    <property type="entry name" value="GFA"/>
    <property type="match status" value="1"/>
</dbReference>
<dbReference type="InterPro" id="IPR011057">
    <property type="entry name" value="Mss4-like_sf"/>
</dbReference>
<dbReference type="PROSITE" id="PS51891">
    <property type="entry name" value="CENP_V_GFA"/>
    <property type="match status" value="1"/>
</dbReference>
<dbReference type="PANTHER" id="PTHR33337">
    <property type="entry name" value="GFA DOMAIN-CONTAINING PROTEIN"/>
    <property type="match status" value="1"/>
</dbReference>
<comment type="similarity">
    <text evidence="1">Belongs to the Gfa family.</text>
</comment>
<dbReference type="Proteomes" id="UP000826462">
    <property type="component" value="Chromosome 1"/>
</dbReference>
<evidence type="ECO:0000313" key="6">
    <source>
        <dbReference type="EMBL" id="QYD69134.1"/>
    </source>
</evidence>
<gene>
    <name evidence="6" type="ORF">KZJ38_01680</name>
</gene>
<proteinExistence type="inferred from homology"/>
<dbReference type="SUPFAM" id="SSF51316">
    <property type="entry name" value="Mss4-like"/>
    <property type="match status" value="1"/>
</dbReference>
<name>A0ABX8UJH8_9BURK</name>
<evidence type="ECO:0000256" key="1">
    <source>
        <dbReference type="ARBA" id="ARBA00005495"/>
    </source>
</evidence>
<dbReference type="InterPro" id="IPR006913">
    <property type="entry name" value="CENP-V/GFA"/>
</dbReference>
<sequence>MQERKGGCACGAVRYILKGEPQAAAICHCSLCRKQSGSAFSFNLIVKEADYEQFGETKFYVTTGDSGQPSFRHFCAECGSPVVTKSVVMPGMAIVKAGTLDSMEGLQPQREIYTDHAPEWLDPVAGATLFSRSP</sequence>
<keyword evidence="2" id="KW-0479">Metal-binding</keyword>
<evidence type="ECO:0000256" key="3">
    <source>
        <dbReference type="ARBA" id="ARBA00022833"/>
    </source>
</evidence>
<feature type="domain" description="CENP-V/GFA" evidence="5">
    <location>
        <begin position="4"/>
        <end position="110"/>
    </location>
</feature>
<dbReference type="EMBL" id="CP080095">
    <property type="protein sequence ID" value="QYD69134.1"/>
    <property type="molecule type" value="Genomic_DNA"/>
</dbReference>
<dbReference type="Gene3D" id="3.90.1590.10">
    <property type="entry name" value="glutathione-dependent formaldehyde- activating enzyme (gfa)"/>
    <property type="match status" value="1"/>
</dbReference>
<dbReference type="PANTHER" id="PTHR33337:SF40">
    <property type="entry name" value="CENP-V_GFA DOMAIN-CONTAINING PROTEIN-RELATED"/>
    <property type="match status" value="1"/>
</dbReference>
<keyword evidence="3" id="KW-0862">Zinc</keyword>
<keyword evidence="4" id="KW-0456">Lyase</keyword>
<reference evidence="6 7" key="1">
    <citation type="submission" date="2021-07" db="EMBL/GenBank/DDBJ databases">
        <title>Paraburkholderia edwinii protects Aspergillus sp. from phenazines by acting as a toxin sponge.</title>
        <authorList>
            <person name="Dahlstrom K.M."/>
            <person name="Newman D.K."/>
        </authorList>
    </citation>
    <scope>NUCLEOTIDE SEQUENCE [LARGE SCALE GENOMIC DNA]</scope>
    <source>
        <strain evidence="6 7">Pe01</strain>
    </source>
</reference>
<protein>
    <submittedName>
        <fullName evidence="6">GFA family protein</fullName>
    </submittedName>
</protein>
<accession>A0ABX8UJH8</accession>
<evidence type="ECO:0000259" key="5">
    <source>
        <dbReference type="PROSITE" id="PS51891"/>
    </source>
</evidence>
<evidence type="ECO:0000313" key="7">
    <source>
        <dbReference type="Proteomes" id="UP000826462"/>
    </source>
</evidence>